<evidence type="ECO:0000313" key="2">
    <source>
        <dbReference type="EMBL" id="AND75209.1"/>
    </source>
</evidence>
<evidence type="ECO:0000256" key="1">
    <source>
        <dbReference type="SAM" id="Coils"/>
    </source>
</evidence>
<keyword evidence="3" id="KW-1185">Reference proteome</keyword>
<reference evidence="3" key="1">
    <citation type="submission" date="2016-03" db="EMBL/GenBank/DDBJ databases">
        <title>Characterization of Acinetobacter baumannii phage vB_AbaM_ME3.</title>
        <authorList>
            <person name="Buttimer C.T.H."/>
            <person name="Elbreki M."/>
            <person name="Coffey A."/>
        </authorList>
    </citation>
    <scope>NUCLEOTIDE SEQUENCE [LARGE SCALE GENOMIC DNA]</scope>
</reference>
<evidence type="ECO:0000313" key="3">
    <source>
        <dbReference type="Proteomes" id="UP000225947"/>
    </source>
</evidence>
<dbReference type="Proteomes" id="UP000225947">
    <property type="component" value="Segment"/>
</dbReference>
<organism evidence="2 3">
    <name type="scientific">Acinetobacter phage vB_AbaM_ME3</name>
    <dbReference type="NCBI Taxonomy" id="1837876"/>
    <lineage>
        <taxon>Viruses</taxon>
        <taxon>Duplodnaviria</taxon>
        <taxon>Heunggongvirae</taxon>
        <taxon>Uroviricota</taxon>
        <taxon>Caudoviricetes</taxon>
        <taxon>Metrivirus</taxon>
        <taxon>Metrivirus ME3</taxon>
    </lineage>
</organism>
<proteinExistence type="predicted"/>
<sequence>MSTISNYLKDFQDMYVDVTPNLSGLSTNLTKLELKDLENYLNKLSDTLAELNNLTSNTSEELDKHYKELYRVFDEKLDYIGDMADVYNYINSYFDMKVVRDISIFNLSTKTSDTCIYDQNSKGVTLKSVNSLFRCSKTITDNIITFYNTNTASHSGIHLSSPFLDLLDVTQITIRKADGTVLELEVSKTDNKEYYIHHEDLVSSQIVIQFTPLSSNQTLLSYLQTVNLNLIEYSYGVEGYLPLSNTELAASDLLSIVVDSIIPTNTYANVTLGLELLDVNGNVIDTVDTSIPINSNMICKRLDRINYNEVGSFEYLIIKGKKTKNKISEEYLKSLEFQNEKYVVYIPKDLYENKVNKYLTKLGNNSFRVNTKVVDKLRFSPTIELFSFGLNNSPIIKNVVGVTKNETI</sequence>
<name>A0A172Q079_9CAUD</name>
<feature type="coiled-coil region" evidence="1">
    <location>
        <begin position="34"/>
        <end position="61"/>
    </location>
</feature>
<keyword evidence="1" id="KW-0175">Coiled coil</keyword>
<accession>A0A172Q079</accession>
<protein>
    <submittedName>
        <fullName evidence="2">Uncharacterized protein</fullName>
    </submittedName>
</protein>
<gene>
    <name evidence="2" type="ORF">ME3_48</name>
</gene>
<dbReference type="EMBL" id="KU935715">
    <property type="protein sequence ID" value="AND75209.1"/>
    <property type="molecule type" value="Genomic_DNA"/>
</dbReference>